<dbReference type="Proteomes" id="UP000824890">
    <property type="component" value="Unassembled WGS sequence"/>
</dbReference>
<dbReference type="EMBL" id="JAGKQM010000013">
    <property type="protein sequence ID" value="KAH0894100.1"/>
    <property type="molecule type" value="Genomic_DNA"/>
</dbReference>
<accession>A0ABQ8AQ35</accession>
<organism evidence="2 3">
    <name type="scientific">Brassica napus</name>
    <name type="common">Rape</name>
    <dbReference type="NCBI Taxonomy" id="3708"/>
    <lineage>
        <taxon>Eukaryota</taxon>
        <taxon>Viridiplantae</taxon>
        <taxon>Streptophyta</taxon>
        <taxon>Embryophyta</taxon>
        <taxon>Tracheophyta</taxon>
        <taxon>Spermatophyta</taxon>
        <taxon>Magnoliopsida</taxon>
        <taxon>eudicotyledons</taxon>
        <taxon>Gunneridae</taxon>
        <taxon>Pentapetalae</taxon>
        <taxon>rosids</taxon>
        <taxon>malvids</taxon>
        <taxon>Brassicales</taxon>
        <taxon>Brassicaceae</taxon>
        <taxon>Brassiceae</taxon>
        <taxon>Brassica</taxon>
    </lineage>
</organism>
<sequence>MEKVVKAFERVNTSKGGRAIPEDQRPDCFFFVAVQCNFRYMCSHEGMSRRPSHRDNTKKHPPMRRRANNKPNSCSNQSCHQHHRHRSEHLRLRLGEHKPISRPKLLLQPVQTANASSLQLLRLKHGRSRVQHLGTVNRKRIIGVGELHMRAGGGCERELRVGALHAATACFRDCNFVRDTFESITSDYCPPLERNLRVVNAGLGMISVRDLECCFVWCCGYSMRTAPKGRKCLRILTGLK</sequence>
<feature type="region of interest" description="Disordered" evidence="1">
    <location>
        <begin position="46"/>
        <end position="89"/>
    </location>
</feature>
<protein>
    <submittedName>
        <fullName evidence="2">Uncharacterized protein</fullName>
    </submittedName>
</protein>
<gene>
    <name evidence="2" type="ORF">HID58_056529</name>
</gene>
<evidence type="ECO:0000313" key="3">
    <source>
        <dbReference type="Proteomes" id="UP000824890"/>
    </source>
</evidence>
<proteinExistence type="predicted"/>
<evidence type="ECO:0000313" key="2">
    <source>
        <dbReference type="EMBL" id="KAH0894100.1"/>
    </source>
</evidence>
<name>A0ABQ8AQ35_BRANA</name>
<feature type="compositionally biased region" description="Basic residues" evidence="1">
    <location>
        <begin position="50"/>
        <end position="68"/>
    </location>
</feature>
<keyword evidence="3" id="KW-1185">Reference proteome</keyword>
<comment type="caution">
    <text evidence="2">The sequence shown here is derived from an EMBL/GenBank/DDBJ whole genome shotgun (WGS) entry which is preliminary data.</text>
</comment>
<evidence type="ECO:0000256" key="1">
    <source>
        <dbReference type="SAM" id="MobiDB-lite"/>
    </source>
</evidence>
<reference evidence="2 3" key="1">
    <citation type="submission" date="2021-05" db="EMBL/GenBank/DDBJ databases">
        <title>Genome Assembly of Synthetic Allotetraploid Brassica napus Reveals Homoeologous Exchanges between Subgenomes.</title>
        <authorList>
            <person name="Davis J.T."/>
        </authorList>
    </citation>
    <scope>NUCLEOTIDE SEQUENCE [LARGE SCALE GENOMIC DNA]</scope>
    <source>
        <strain evidence="3">cv. Da-Ae</strain>
        <tissue evidence="2">Seedling</tissue>
    </source>
</reference>